<feature type="transmembrane region" description="Helical" evidence="1">
    <location>
        <begin position="373"/>
        <end position="392"/>
    </location>
</feature>
<feature type="signal peptide" evidence="2">
    <location>
        <begin position="1"/>
        <end position="20"/>
    </location>
</feature>
<dbReference type="Proteomes" id="UP000198287">
    <property type="component" value="Unassembled WGS sequence"/>
</dbReference>
<feature type="chain" id="PRO_5012036494" evidence="2">
    <location>
        <begin position="21"/>
        <end position="482"/>
    </location>
</feature>
<dbReference type="AlphaFoldDB" id="A0A226DWX3"/>
<feature type="transmembrane region" description="Helical" evidence="1">
    <location>
        <begin position="342"/>
        <end position="361"/>
    </location>
</feature>
<keyword evidence="4" id="KW-1185">Reference proteome</keyword>
<sequence>MKSTLFWGVNLAPFFAQVATKVVHRGEFPGGSNSTCPPYCDYCTGEDNSCHYYSEEDQDLCEYRDCYREGGMPPIMTTQSIVSSFRKYSSKFALFFEPPIVWDARNEVLIFKPFSYNKSTLAWHIGMLITVDVVGLGSSIYVLSDQYYRNHGNLTDFLMIWFFAISDFYGFTLHYLFGVYGKDAVNGWNEMKRWHVKFTDPDYAKKFENPVVSKLDTLFTNLIRLYGSLPFLLTCSAMIMSFDNYFYVVQSISVPLGLNCFSISTLHCIRFGMLLISTYEICRLNCLVCLIVVYFLIMVRDVCSILTSKIGGNINLGNFKELTSAYTSTFISSKYYTSFQELGTLVAIFLGMLLCAIANFVTVKGFNILPTPIYVVFPALSCNILVFVNAAMPHGNGVYIATAGFLKKCDFYAARKGGFAGKYMRCKLRGMRPFLFFTGFGNIKVFVYDKDVRMEYFDRVSSVTVTLLLGVPDFVVSMQTVF</sequence>
<organism evidence="3 4">
    <name type="scientific">Folsomia candida</name>
    <name type="common">Springtail</name>
    <dbReference type="NCBI Taxonomy" id="158441"/>
    <lineage>
        <taxon>Eukaryota</taxon>
        <taxon>Metazoa</taxon>
        <taxon>Ecdysozoa</taxon>
        <taxon>Arthropoda</taxon>
        <taxon>Hexapoda</taxon>
        <taxon>Collembola</taxon>
        <taxon>Entomobryomorpha</taxon>
        <taxon>Isotomoidea</taxon>
        <taxon>Isotomidae</taxon>
        <taxon>Proisotominae</taxon>
        <taxon>Folsomia</taxon>
    </lineage>
</organism>
<gene>
    <name evidence="3" type="ORF">Fcan01_15365</name>
</gene>
<feature type="transmembrane region" description="Helical" evidence="1">
    <location>
        <begin position="281"/>
        <end position="299"/>
    </location>
</feature>
<evidence type="ECO:0000313" key="3">
    <source>
        <dbReference type="EMBL" id="OXA49560.1"/>
    </source>
</evidence>
<keyword evidence="2" id="KW-0732">Signal</keyword>
<name>A0A226DWX3_FOLCA</name>
<keyword evidence="1" id="KW-1133">Transmembrane helix</keyword>
<protein>
    <submittedName>
        <fullName evidence="3">Uncharacterized protein</fullName>
    </submittedName>
</protein>
<feature type="transmembrane region" description="Helical" evidence="1">
    <location>
        <begin position="223"/>
        <end position="242"/>
    </location>
</feature>
<proteinExistence type="predicted"/>
<accession>A0A226DWX3</accession>
<reference evidence="3 4" key="1">
    <citation type="submission" date="2015-12" db="EMBL/GenBank/DDBJ databases">
        <title>The genome of Folsomia candida.</title>
        <authorList>
            <person name="Faddeeva A."/>
            <person name="Derks M.F."/>
            <person name="Anvar Y."/>
            <person name="Smit S."/>
            <person name="Van Straalen N."/>
            <person name="Roelofs D."/>
        </authorList>
    </citation>
    <scope>NUCLEOTIDE SEQUENCE [LARGE SCALE GENOMIC DNA]</scope>
    <source>
        <strain evidence="3 4">VU population</strain>
        <tissue evidence="3">Whole body</tissue>
    </source>
</reference>
<comment type="caution">
    <text evidence="3">The sequence shown here is derived from an EMBL/GenBank/DDBJ whole genome shotgun (WGS) entry which is preliminary data.</text>
</comment>
<evidence type="ECO:0000313" key="4">
    <source>
        <dbReference type="Proteomes" id="UP000198287"/>
    </source>
</evidence>
<feature type="transmembrane region" description="Helical" evidence="1">
    <location>
        <begin position="121"/>
        <end position="143"/>
    </location>
</feature>
<dbReference type="EMBL" id="LNIX01000010">
    <property type="protein sequence ID" value="OXA49560.1"/>
    <property type="molecule type" value="Genomic_DNA"/>
</dbReference>
<keyword evidence="1" id="KW-0472">Membrane</keyword>
<evidence type="ECO:0000256" key="2">
    <source>
        <dbReference type="SAM" id="SignalP"/>
    </source>
</evidence>
<feature type="transmembrane region" description="Helical" evidence="1">
    <location>
        <begin position="158"/>
        <end position="177"/>
    </location>
</feature>
<keyword evidence="1" id="KW-0812">Transmembrane</keyword>
<feature type="transmembrane region" description="Helical" evidence="1">
    <location>
        <begin position="248"/>
        <end position="269"/>
    </location>
</feature>
<evidence type="ECO:0000256" key="1">
    <source>
        <dbReference type="SAM" id="Phobius"/>
    </source>
</evidence>